<name>A0A8B8E3Q6_CRAVI</name>
<proteinExistence type="predicted"/>
<feature type="compositionally biased region" description="Basic and acidic residues" evidence="2">
    <location>
        <begin position="106"/>
        <end position="146"/>
    </location>
</feature>
<feature type="coiled-coil region" evidence="1">
    <location>
        <begin position="342"/>
        <end position="369"/>
    </location>
</feature>
<dbReference type="RefSeq" id="XP_022333946.1">
    <property type="nucleotide sequence ID" value="XM_022478238.1"/>
</dbReference>
<evidence type="ECO:0000313" key="4">
    <source>
        <dbReference type="RefSeq" id="XP_022333946.1"/>
    </source>
</evidence>
<gene>
    <name evidence="4 5 6" type="primary">LOC111130943</name>
</gene>
<sequence>MSPFSRHIEKLKGLQEYLEKLICEMTNYRCPNCKDAADDPEDEDATAEIEFKEGESEDTTQGKIPKQDEKNIKKGNEEKSDGCVYLPKYDTQQQKTPSSSISDLQKTLEDGKSKTDKQIDAVDDHESEDVAVKDEFSGGQLEERTQEQAQKQSQAEDKEGEEEKSDAYVHVNKYNTLLKDCEGLSVQQRTLSSKIFDLEKTVEDKESCISYLENTVKNKENQIDELKNIIKGLKDAEKRQQEEISEKGNEIEKCKLIYQNVTDKCKTLKQQVDDNLLKEKELQEKILELNRRIQQLNTEKNDIEKNYREKSRLEERHREQITEKGREISRLQVTLRGKEELIATSERNKSEITERCRWLEQEIERISRAEIAVGFHTTLAATMSSIVLEGLTSRLADRLAMEKVDLVRQPYSGNTDYCWPLLVVCVNVSRIGADAKEALKGIPKGSNKDVALLVFHHKEAHALPSQTSDKILTGSDFNHLGTIIDLAFLSQKGIYNAR</sequence>
<evidence type="ECO:0000256" key="1">
    <source>
        <dbReference type="SAM" id="Coils"/>
    </source>
</evidence>
<organism evidence="3 4">
    <name type="scientific">Crassostrea virginica</name>
    <name type="common">Eastern oyster</name>
    <dbReference type="NCBI Taxonomy" id="6565"/>
    <lineage>
        <taxon>Eukaryota</taxon>
        <taxon>Metazoa</taxon>
        <taxon>Spiralia</taxon>
        <taxon>Lophotrochozoa</taxon>
        <taxon>Mollusca</taxon>
        <taxon>Bivalvia</taxon>
        <taxon>Autobranchia</taxon>
        <taxon>Pteriomorphia</taxon>
        <taxon>Ostreida</taxon>
        <taxon>Ostreoidea</taxon>
        <taxon>Ostreidae</taxon>
        <taxon>Crassostrea</taxon>
    </lineage>
</organism>
<evidence type="ECO:0000313" key="3">
    <source>
        <dbReference type="Proteomes" id="UP000694844"/>
    </source>
</evidence>
<accession>A0A8B8E3Q6</accession>
<evidence type="ECO:0000313" key="6">
    <source>
        <dbReference type="RefSeq" id="XP_022333948.1"/>
    </source>
</evidence>
<evidence type="ECO:0000256" key="2">
    <source>
        <dbReference type="SAM" id="MobiDB-lite"/>
    </source>
</evidence>
<feature type="coiled-coil region" evidence="1">
    <location>
        <begin position="209"/>
        <end position="316"/>
    </location>
</feature>
<keyword evidence="1" id="KW-0175">Coiled coil</keyword>
<reference evidence="4 5" key="1">
    <citation type="submission" date="2025-04" db="UniProtKB">
        <authorList>
            <consortium name="RefSeq"/>
        </authorList>
    </citation>
    <scope>IDENTIFICATION</scope>
    <source>
        <tissue evidence="4 5">Whole sample</tissue>
    </source>
</reference>
<feature type="compositionally biased region" description="Acidic residues" evidence="2">
    <location>
        <begin position="38"/>
        <end position="47"/>
    </location>
</feature>
<dbReference type="KEGG" id="cvn:111130943"/>
<dbReference type="OrthoDB" id="6145822at2759"/>
<keyword evidence="3" id="KW-1185">Reference proteome</keyword>
<feature type="region of interest" description="Disordered" evidence="2">
    <location>
        <begin position="32"/>
        <end position="165"/>
    </location>
</feature>
<evidence type="ECO:0000313" key="5">
    <source>
        <dbReference type="RefSeq" id="XP_022333947.1"/>
    </source>
</evidence>
<dbReference type="RefSeq" id="XP_022333947.1">
    <property type="nucleotide sequence ID" value="XM_022478239.1"/>
</dbReference>
<feature type="compositionally biased region" description="Polar residues" evidence="2">
    <location>
        <begin position="90"/>
        <end position="105"/>
    </location>
</feature>
<dbReference type="AlphaFoldDB" id="A0A8B8E3Q6"/>
<dbReference type="Proteomes" id="UP000694844">
    <property type="component" value="Chromosome 4"/>
</dbReference>
<dbReference type="RefSeq" id="XP_022333948.1">
    <property type="nucleotide sequence ID" value="XM_022478240.1"/>
</dbReference>
<protein>
    <submittedName>
        <fullName evidence="4 5">TATA element modulatory factor-like</fullName>
    </submittedName>
</protein>
<dbReference type="GeneID" id="111130943"/>
<feature type="compositionally biased region" description="Basic and acidic residues" evidence="2">
    <location>
        <begin position="65"/>
        <end position="81"/>
    </location>
</feature>